<dbReference type="Pfam" id="PF00089">
    <property type="entry name" value="Trypsin"/>
    <property type="match status" value="1"/>
</dbReference>
<dbReference type="GO" id="GO:0005576">
    <property type="term" value="C:extracellular region"/>
    <property type="evidence" value="ECO:0007669"/>
    <property type="project" value="UniProtKB-SubCell"/>
</dbReference>
<evidence type="ECO:0000256" key="9">
    <source>
        <dbReference type="SAM" id="MobiDB-lite"/>
    </source>
</evidence>
<dbReference type="PROSITE" id="PS50240">
    <property type="entry name" value="TRYPSIN_DOM"/>
    <property type="match status" value="1"/>
</dbReference>
<proteinExistence type="predicted"/>
<dbReference type="Proteomes" id="UP000504634">
    <property type="component" value="Unplaced"/>
</dbReference>
<keyword evidence="12" id="KW-1185">Reference proteome</keyword>
<evidence type="ECO:0000256" key="2">
    <source>
        <dbReference type="ARBA" id="ARBA00022670"/>
    </source>
</evidence>
<protein>
    <recommendedName>
        <fullName evidence="8">trypsin</fullName>
        <ecNumber evidence="8">3.4.21.4</ecNumber>
    </recommendedName>
</protein>
<evidence type="ECO:0000313" key="13">
    <source>
        <dbReference type="RefSeq" id="XP_030376331.1"/>
    </source>
</evidence>
<keyword evidence="3 10" id="KW-0732">Signal</keyword>
<evidence type="ECO:0000313" key="12">
    <source>
        <dbReference type="Proteomes" id="UP000504634"/>
    </source>
</evidence>
<dbReference type="GO" id="GO:0006508">
    <property type="term" value="P:proteolysis"/>
    <property type="evidence" value="ECO:0007669"/>
    <property type="project" value="UniProtKB-KW"/>
</dbReference>
<feature type="compositionally biased region" description="Basic residues" evidence="9">
    <location>
        <begin position="256"/>
        <end position="267"/>
    </location>
</feature>
<dbReference type="InterPro" id="IPR043504">
    <property type="entry name" value="Peptidase_S1_PA_chymotrypsin"/>
</dbReference>
<gene>
    <name evidence="13" type="primary">LOC115625431</name>
</gene>
<feature type="chain" id="PRO_5026834411" description="trypsin" evidence="10">
    <location>
        <begin position="20"/>
        <end position="275"/>
    </location>
</feature>
<sequence>MELRYNLLICLLGALTASGKKELSSHLRIQPPIRSENVNGYLKTSGAQVGPWVLRIMKGNKFACGASYYSSLYVLTSASCLHRYRKKLDVLRVEFAMPEPDSSEGVALIDEVTVPKQYRWPENYMDVAMVKLVEPLTSHQFQFVKLCQKPLRGYKKLTAVGCEANPDQRMQVEEVSVRTRSECLSDYETMRLSGTVTCAEKHQQPTNTKHSNYGFGCPLTSGDDLCGISLMGPRYKNTLFTDITQVKSFISKVAHQKRRPRTHKKRTKEINIWRK</sequence>
<dbReference type="EC" id="3.4.21.4" evidence="8"/>
<evidence type="ECO:0000259" key="11">
    <source>
        <dbReference type="PROSITE" id="PS50240"/>
    </source>
</evidence>
<organism evidence="12 13">
    <name type="scientific">Drosophila lebanonensis</name>
    <name type="common">Fruit fly</name>
    <name type="synonym">Scaptodrosophila lebanonensis</name>
    <dbReference type="NCBI Taxonomy" id="7225"/>
    <lineage>
        <taxon>Eukaryota</taxon>
        <taxon>Metazoa</taxon>
        <taxon>Ecdysozoa</taxon>
        <taxon>Arthropoda</taxon>
        <taxon>Hexapoda</taxon>
        <taxon>Insecta</taxon>
        <taxon>Pterygota</taxon>
        <taxon>Neoptera</taxon>
        <taxon>Endopterygota</taxon>
        <taxon>Diptera</taxon>
        <taxon>Brachycera</taxon>
        <taxon>Muscomorpha</taxon>
        <taxon>Ephydroidea</taxon>
        <taxon>Drosophilidae</taxon>
        <taxon>Scaptodrosophila</taxon>
    </lineage>
</organism>
<dbReference type="InterPro" id="IPR050430">
    <property type="entry name" value="Peptidase_S1"/>
</dbReference>
<keyword evidence="5" id="KW-0720">Serine protease</keyword>
<comment type="catalytic activity">
    <reaction evidence="7">
        <text>Preferential cleavage: Arg-|-Xaa, Lys-|-Xaa.</text>
        <dbReference type="EC" id="3.4.21.4"/>
    </reaction>
</comment>
<dbReference type="RefSeq" id="XP_030376331.1">
    <property type="nucleotide sequence ID" value="XM_030520471.1"/>
</dbReference>
<evidence type="ECO:0000256" key="6">
    <source>
        <dbReference type="ARBA" id="ARBA00023157"/>
    </source>
</evidence>
<reference evidence="13" key="1">
    <citation type="submission" date="2025-08" db="UniProtKB">
        <authorList>
            <consortium name="RefSeq"/>
        </authorList>
    </citation>
    <scope>IDENTIFICATION</scope>
    <source>
        <strain evidence="13">11010-0011.00</strain>
        <tissue evidence="13">Whole body</tissue>
    </source>
</reference>
<dbReference type="Gene3D" id="2.40.10.10">
    <property type="entry name" value="Trypsin-like serine proteases"/>
    <property type="match status" value="1"/>
</dbReference>
<dbReference type="InterPro" id="IPR001254">
    <property type="entry name" value="Trypsin_dom"/>
</dbReference>
<dbReference type="PANTHER" id="PTHR24276">
    <property type="entry name" value="POLYSERASE-RELATED"/>
    <property type="match status" value="1"/>
</dbReference>
<evidence type="ECO:0000256" key="3">
    <source>
        <dbReference type="ARBA" id="ARBA00022729"/>
    </source>
</evidence>
<dbReference type="GO" id="GO:0004252">
    <property type="term" value="F:serine-type endopeptidase activity"/>
    <property type="evidence" value="ECO:0007669"/>
    <property type="project" value="UniProtKB-EC"/>
</dbReference>
<feature type="region of interest" description="Disordered" evidence="9">
    <location>
        <begin position="256"/>
        <end position="275"/>
    </location>
</feature>
<evidence type="ECO:0000256" key="1">
    <source>
        <dbReference type="ARBA" id="ARBA00004239"/>
    </source>
</evidence>
<keyword evidence="2" id="KW-0645">Protease</keyword>
<keyword evidence="6" id="KW-1015">Disulfide bond</keyword>
<evidence type="ECO:0000256" key="5">
    <source>
        <dbReference type="ARBA" id="ARBA00022825"/>
    </source>
</evidence>
<dbReference type="OrthoDB" id="7864066at2759"/>
<keyword evidence="4" id="KW-0378">Hydrolase</keyword>
<dbReference type="SUPFAM" id="SSF50494">
    <property type="entry name" value="Trypsin-like serine proteases"/>
    <property type="match status" value="1"/>
</dbReference>
<feature type="signal peptide" evidence="10">
    <location>
        <begin position="1"/>
        <end position="19"/>
    </location>
</feature>
<accession>A0A6J2TI27</accession>
<dbReference type="AlphaFoldDB" id="A0A6J2TI27"/>
<dbReference type="InterPro" id="IPR009003">
    <property type="entry name" value="Peptidase_S1_PA"/>
</dbReference>
<evidence type="ECO:0000256" key="4">
    <source>
        <dbReference type="ARBA" id="ARBA00022801"/>
    </source>
</evidence>
<dbReference type="PANTHER" id="PTHR24276:SF91">
    <property type="entry name" value="AT26814P-RELATED"/>
    <property type="match status" value="1"/>
</dbReference>
<name>A0A6J2TI27_DROLE</name>
<comment type="subcellular location">
    <subcellularLocation>
        <location evidence="1">Secreted</location>
        <location evidence="1">Extracellular space</location>
    </subcellularLocation>
</comment>
<feature type="domain" description="Peptidase S1" evidence="11">
    <location>
        <begin position="37"/>
        <end position="275"/>
    </location>
</feature>
<evidence type="ECO:0000256" key="7">
    <source>
        <dbReference type="ARBA" id="ARBA00036320"/>
    </source>
</evidence>
<evidence type="ECO:0000256" key="8">
    <source>
        <dbReference type="ARBA" id="ARBA00038868"/>
    </source>
</evidence>
<evidence type="ECO:0000256" key="10">
    <source>
        <dbReference type="SAM" id="SignalP"/>
    </source>
</evidence>
<dbReference type="GeneID" id="115625431"/>